<keyword evidence="7 13" id="KW-0547">Nucleotide-binding</keyword>
<feature type="binding site" evidence="13">
    <location>
        <position position="29"/>
    </location>
    <ligand>
        <name>Zn(2+)</name>
        <dbReference type="ChEBI" id="CHEBI:29105"/>
    </ligand>
</feature>
<dbReference type="InterPro" id="IPR015273">
    <property type="entry name" value="Cys-tRNA-synt_Ia_DALR"/>
</dbReference>
<keyword evidence="4 13" id="KW-0963">Cytoplasm</keyword>
<evidence type="ECO:0000256" key="12">
    <source>
        <dbReference type="ARBA" id="ARBA00047398"/>
    </source>
</evidence>
<feature type="short sequence motif" description="'KMSKS' region" evidence="13">
    <location>
        <begin position="266"/>
        <end position="270"/>
    </location>
</feature>
<evidence type="ECO:0000256" key="4">
    <source>
        <dbReference type="ARBA" id="ARBA00022490"/>
    </source>
</evidence>
<comment type="subcellular location">
    <subcellularLocation>
        <location evidence="1 13">Cytoplasm</location>
    </subcellularLocation>
</comment>
<evidence type="ECO:0000256" key="1">
    <source>
        <dbReference type="ARBA" id="ARBA00004496"/>
    </source>
</evidence>
<dbReference type="Gene3D" id="1.20.120.1910">
    <property type="entry name" value="Cysteine-tRNA ligase, C-terminal anti-codon recognition domain"/>
    <property type="match status" value="1"/>
</dbReference>
<proteinExistence type="inferred from homology"/>
<comment type="similarity">
    <text evidence="2 13">Belongs to the class-I aminoacyl-tRNA synthetase family.</text>
</comment>
<evidence type="ECO:0000259" key="14">
    <source>
        <dbReference type="SMART" id="SM00840"/>
    </source>
</evidence>
<comment type="cofactor">
    <cofactor evidence="13">
        <name>Zn(2+)</name>
        <dbReference type="ChEBI" id="CHEBI:29105"/>
    </cofactor>
    <text evidence="13">Binds 1 zinc ion per subunit.</text>
</comment>
<evidence type="ECO:0000256" key="2">
    <source>
        <dbReference type="ARBA" id="ARBA00005594"/>
    </source>
</evidence>
<dbReference type="Gene3D" id="3.40.50.620">
    <property type="entry name" value="HUPs"/>
    <property type="match status" value="1"/>
</dbReference>
<comment type="caution">
    <text evidence="15">The sequence shown here is derived from an EMBL/GenBank/DDBJ whole genome shotgun (WGS) entry which is preliminary data.</text>
</comment>
<evidence type="ECO:0000313" key="16">
    <source>
        <dbReference type="Proteomes" id="UP001469365"/>
    </source>
</evidence>
<dbReference type="EC" id="6.1.1.16" evidence="13"/>
<name>A0ABU9DUY1_9BACL</name>
<feature type="binding site" evidence="13">
    <location>
        <position position="269"/>
    </location>
    <ligand>
        <name>ATP</name>
        <dbReference type="ChEBI" id="CHEBI:30616"/>
    </ligand>
</feature>
<evidence type="ECO:0000256" key="10">
    <source>
        <dbReference type="ARBA" id="ARBA00022917"/>
    </source>
</evidence>
<dbReference type="InterPro" id="IPR014729">
    <property type="entry name" value="Rossmann-like_a/b/a_fold"/>
</dbReference>
<evidence type="ECO:0000256" key="7">
    <source>
        <dbReference type="ARBA" id="ARBA00022741"/>
    </source>
</evidence>
<feature type="binding site" evidence="13">
    <location>
        <position position="238"/>
    </location>
    <ligand>
        <name>Zn(2+)</name>
        <dbReference type="ChEBI" id="CHEBI:29105"/>
    </ligand>
</feature>
<dbReference type="InterPro" id="IPR009080">
    <property type="entry name" value="tRNAsynth_Ia_anticodon-bd"/>
</dbReference>
<feature type="domain" description="Cysteinyl-tRNA synthetase class Ia DALR" evidence="14">
    <location>
        <begin position="352"/>
        <end position="416"/>
    </location>
</feature>
<evidence type="ECO:0000256" key="8">
    <source>
        <dbReference type="ARBA" id="ARBA00022833"/>
    </source>
</evidence>
<accession>A0ABU9DUY1</accession>
<dbReference type="HAMAP" id="MF_00041">
    <property type="entry name" value="Cys_tRNA_synth"/>
    <property type="match status" value="1"/>
</dbReference>
<dbReference type="GO" id="GO:0004817">
    <property type="term" value="F:cysteine-tRNA ligase activity"/>
    <property type="evidence" value="ECO:0007669"/>
    <property type="project" value="UniProtKB-EC"/>
</dbReference>
<comment type="catalytic activity">
    <reaction evidence="12 13">
        <text>tRNA(Cys) + L-cysteine + ATP = L-cysteinyl-tRNA(Cys) + AMP + diphosphate</text>
        <dbReference type="Rhea" id="RHEA:17773"/>
        <dbReference type="Rhea" id="RHEA-COMP:9661"/>
        <dbReference type="Rhea" id="RHEA-COMP:9679"/>
        <dbReference type="ChEBI" id="CHEBI:30616"/>
        <dbReference type="ChEBI" id="CHEBI:33019"/>
        <dbReference type="ChEBI" id="CHEBI:35235"/>
        <dbReference type="ChEBI" id="CHEBI:78442"/>
        <dbReference type="ChEBI" id="CHEBI:78517"/>
        <dbReference type="ChEBI" id="CHEBI:456215"/>
        <dbReference type="EC" id="6.1.1.16"/>
    </reaction>
</comment>
<dbReference type="Pfam" id="PF09190">
    <property type="entry name" value="DALR_2"/>
    <property type="match status" value="1"/>
</dbReference>
<feature type="short sequence motif" description="'HIGH' region" evidence="13">
    <location>
        <begin position="31"/>
        <end position="41"/>
    </location>
</feature>
<evidence type="ECO:0000313" key="15">
    <source>
        <dbReference type="EMBL" id="MEK8132682.1"/>
    </source>
</evidence>
<dbReference type="SMART" id="SM00840">
    <property type="entry name" value="DALR_2"/>
    <property type="match status" value="1"/>
</dbReference>
<protein>
    <recommendedName>
        <fullName evidence="13">Cysteine--tRNA ligase</fullName>
        <ecNumber evidence="13">6.1.1.16</ecNumber>
    </recommendedName>
    <alternativeName>
        <fullName evidence="13">Cysteinyl-tRNA synthetase</fullName>
        <shortName evidence="13">CysRS</shortName>
    </alternativeName>
</protein>
<dbReference type="InterPro" id="IPR056411">
    <property type="entry name" value="CysS_C"/>
</dbReference>
<dbReference type="Pfam" id="PF01406">
    <property type="entry name" value="tRNA-synt_1e"/>
    <property type="match status" value="1"/>
</dbReference>
<evidence type="ECO:0000256" key="13">
    <source>
        <dbReference type="HAMAP-Rule" id="MF_00041"/>
    </source>
</evidence>
<keyword evidence="5 13" id="KW-0436">Ligase</keyword>
<dbReference type="Proteomes" id="UP001469365">
    <property type="component" value="Unassembled WGS sequence"/>
</dbReference>
<gene>
    <name evidence="13 15" type="primary">cysS</name>
    <name evidence="15" type="ORF">WMW72_32860</name>
</gene>
<sequence length="465" mass="53062">MTLKLFNTMARRKEEFKPLEPGKVKMYVCGPTVYDYIHIGNARPVIFFDVVRRYLEYSGYEVKLIVNFTDVDDKLIRKAAEMNLTVPEVADLFVQHYYEDTRGLGVREATVHPRVTQNMTEIIEFISELESKQLAYEAGGDVFFRTANFAEYGKLSQQNLEELQFGIRVDVDQRKEHPQDFVLWKAAKPGEISWSSPWGEGRPGWHIECSAMVRKYLGDTIDIHGGGQDLTFPHHECEIAQSEGLTGHTMSNYWMHNGFVNINNEKMSKSLGNGITVHQLLKTLTAEVIRYFMLSGHYRNPLNFSDEAVEQARGSLARLENCRSALKHRLKTADAPQADSDVAAAAAEVRTQFEAKMDDDFNTPDAITAMFELVNVANPYLNRDHVHAETVKLLLSHFAAMNEVLGIMTSDSDELLDAEIEQLIIDRTEARKSKNWARADEIRDLLTERGIVLEDTPQGIRWRRK</sequence>
<keyword evidence="9 13" id="KW-0067">ATP-binding</keyword>
<evidence type="ECO:0000256" key="11">
    <source>
        <dbReference type="ARBA" id="ARBA00023146"/>
    </source>
</evidence>
<dbReference type="NCBIfam" id="TIGR00435">
    <property type="entry name" value="cysS"/>
    <property type="match status" value="1"/>
</dbReference>
<dbReference type="PANTHER" id="PTHR10890:SF3">
    <property type="entry name" value="CYSTEINE--TRNA LIGASE, CYTOPLASMIC"/>
    <property type="match status" value="1"/>
</dbReference>
<evidence type="ECO:0000256" key="9">
    <source>
        <dbReference type="ARBA" id="ARBA00022840"/>
    </source>
</evidence>
<evidence type="ECO:0000256" key="6">
    <source>
        <dbReference type="ARBA" id="ARBA00022723"/>
    </source>
</evidence>
<dbReference type="SUPFAM" id="SSF47323">
    <property type="entry name" value="Anticodon-binding domain of a subclass of class I aminoacyl-tRNA synthetases"/>
    <property type="match status" value="1"/>
</dbReference>
<dbReference type="Pfam" id="PF23493">
    <property type="entry name" value="CysS_C"/>
    <property type="match status" value="1"/>
</dbReference>
<evidence type="ECO:0000256" key="5">
    <source>
        <dbReference type="ARBA" id="ARBA00022598"/>
    </source>
</evidence>
<keyword evidence="8 13" id="KW-0862">Zinc</keyword>
<keyword evidence="11 13" id="KW-0030">Aminoacyl-tRNA synthetase</keyword>
<keyword evidence="6 13" id="KW-0479">Metal-binding</keyword>
<organism evidence="15 16">
    <name type="scientific">Paenibacillus filicis</name>
    <dbReference type="NCBI Taxonomy" id="669464"/>
    <lineage>
        <taxon>Bacteria</taxon>
        <taxon>Bacillati</taxon>
        <taxon>Bacillota</taxon>
        <taxon>Bacilli</taxon>
        <taxon>Bacillales</taxon>
        <taxon>Paenibacillaceae</taxon>
        <taxon>Paenibacillus</taxon>
    </lineage>
</organism>
<dbReference type="InterPro" id="IPR024909">
    <property type="entry name" value="Cys-tRNA/MSH_ligase"/>
</dbReference>
<dbReference type="RefSeq" id="WP_341419820.1">
    <property type="nucleotide sequence ID" value="NZ_JBBPCC010000034.1"/>
</dbReference>
<dbReference type="EMBL" id="JBBPCC010000034">
    <property type="protein sequence ID" value="MEK8132682.1"/>
    <property type="molecule type" value="Genomic_DNA"/>
</dbReference>
<dbReference type="InterPro" id="IPR015803">
    <property type="entry name" value="Cys-tRNA-ligase"/>
</dbReference>
<feature type="binding site" evidence="13">
    <location>
        <position position="209"/>
    </location>
    <ligand>
        <name>Zn(2+)</name>
        <dbReference type="ChEBI" id="CHEBI:29105"/>
    </ligand>
</feature>
<dbReference type="CDD" id="cd00672">
    <property type="entry name" value="CysRS_core"/>
    <property type="match status" value="1"/>
</dbReference>
<reference evidence="15 16" key="1">
    <citation type="submission" date="2024-04" db="EMBL/GenBank/DDBJ databases">
        <title>draft genome sequnece of Paenibacillus filicis.</title>
        <authorList>
            <person name="Kim D.-U."/>
        </authorList>
    </citation>
    <scope>NUCLEOTIDE SEQUENCE [LARGE SCALE GENOMIC DNA]</scope>
    <source>
        <strain evidence="15 16">KACC14197</strain>
    </source>
</reference>
<dbReference type="InterPro" id="IPR032678">
    <property type="entry name" value="tRNA-synt_1_cat_dom"/>
</dbReference>
<dbReference type="SUPFAM" id="SSF52374">
    <property type="entry name" value="Nucleotidylyl transferase"/>
    <property type="match status" value="1"/>
</dbReference>
<comment type="subunit">
    <text evidence="3 13">Monomer.</text>
</comment>
<dbReference type="PRINTS" id="PR00983">
    <property type="entry name" value="TRNASYNTHCYS"/>
</dbReference>
<keyword evidence="16" id="KW-1185">Reference proteome</keyword>
<evidence type="ECO:0000256" key="3">
    <source>
        <dbReference type="ARBA" id="ARBA00011245"/>
    </source>
</evidence>
<keyword evidence="10 13" id="KW-0648">Protein biosynthesis</keyword>
<feature type="binding site" evidence="13">
    <location>
        <position position="234"/>
    </location>
    <ligand>
        <name>Zn(2+)</name>
        <dbReference type="ChEBI" id="CHEBI:29105"/>
    </ligand>
</feature>
<dbReference type="PANTHER" id="PTHR10890">
    <property type="entry name" value="CYSTEINYL-TRNA SYNTHETASE"/>
    <property type="match status" value="1"/>
</dbReference>